<feature type="coiled-coil region" evidence="1">
    <location>
        <begin position="346"/>
        <end position="380"/>
    </location>
</feature>
<proteinExistence type="predicted"/>
<evidence type="ECO:0000313" key="3">
    <source>
        <dbReference type="Proteomes" id="UP000799770"/>
    </source>
</evidence>
<dbReference type="EMBL" id="ML977359">
    <property type="protein sequence ID" value="KAF2106853.1"/>
    <property type="molecule type" value="Genomic_DNA"/>
</dbReference>
<gene>
    <name evidence="2" type="ORF">BDV96DRAFT_607112</name>
</gene>
<name>A0A6A5YIQ4_9PLEO</name>
<accession>A0A6A5YIQ4</accession>
<feature type="coiled-coil region" evidence="1">
    <location>
        <begin position="76"/>
        <end position="129"/>
    </location>
</feature>
<feature type="coiled-coil region" evidence="1">
    <location>
        <begin position="194"/>
        <end position="232"/>
    </location>
</feature>
<protein>
    <submittedName>
        <fullName evidence="2">Uncharacterized protein</fullName>
    </submittedName>
</protein>
<organism evidence="2 3">
    <name type="scientific">Lophiotrema nucula</name>
    <dbReference type="NCBI Taxonomy" id="690887"/>
    <lineage>
        <taxon>Eukaryota</taxon>
        <taxon>Fungi</taxon>
        <taxon>Dikarya</taxon>
        <taxon>Ascomycota</taxon>
        <taxon>Pezizomycotina</taxon>
        <taxon>Dothideomycetes</taxon>
        <taxon>Pleosporomycetidae</taxon>
        <taxon>Pleosporales</taxon>
        <taxon>Lophiotremataceae</taxon>
        <taxon>Lophiotrema</taxon>
    </lineage>
</organism>
<dbReference type="Proteomes" id="UP000799770">
    <property type="component" value="Unassembled WGS sequence"/>
</dbReference>
<keyword evidence="1" id="KW-0175">Coiled coil</keyword>
<dbReference type="AlphaFoldDB" id="A0A6A5YIQ4"/>
<evidence type="ECO:0000313" key="2">
    <source>
        <dbReference type="EMBL" id="KAF2106853.1"/>
    </source>
</evidence>
<evidence type="ECO:0000256" key="1">
    <source>
        <dbReference type="SAM" id="Coils"/>
    </source>
</evidence>
<sequence length="384" mass="43785">MANFERLEGYYEYSYNDDLRALMATREEMNPEQSLRIERKSKYLQGFANLELASVSPEEAKNMNDAAAALVYRRKLEEVTAERNHLSTELKVVRATKSQIADDEHRRELETLNEQLTQASERTKALESEKDSNDTKIKLLEDEVSTLKTRHSEALGKIEEISVLKSQHSQAIAGKDSEISALNESHKLELSSKAQDLSTLQDQHKQDLLNLQDQHKQDLSALQKEKDDLGEKITRQDTTLSALNKDLKDGDNLLQSALEDLALHEDGLEPSSFLPEASDAGAAARSREQKILDAAFEFATVAFEGHIIPKLPDRAKEQDILDWFQDRMKELQALRREDKRVRTTEADGLRTRAKHLSEEKEGFEREAESWKREAKELQAKLDEA</sequence>
<reference evidence="2" key="1">
    <citation type="journal article" date="2020" name="Stud. Mycol.">
        <title>101 Dothideomycetes genomes: a test case for predicting lifestyles and emergence of pathogens.</title>
        <authorList>
            <person name="Haridas S."/>
            <person name="Albert R."/>
            <person name="Binder M."/>
            <person name="Bloem J."/>
            <person name="Labutti K."/>
            <person name="Salamov A."/>
            <person name="Andreopoulos B."/>
            <person name="Baker S."/>
            <person name="Barry K."/>
            <person name="Bills G."/>
            <person name="Bluhm B."/>
            <person name="Cannon C."/>
            <person name="Castanera R."/>
            <person name="Culley D."/>
            <person name="Daum C."/>
            <person name="Ezra D."/>
            <person name="Gonzalez J."/>
            <person name="Henrissat B."/>
            <person name="Kuo A."/>
            <person name="Liang C."/>
            <person name="Lipzen A."/>
            <person name="Lutzoni F."/>
            <person name="Magnuson J."/>
            <person name="Mondo S."/>
            <person name="Nolan M."/>
            <person name="Ohm R."/>
            <person name="Pangilinan J."/>
            <person name="Park H.-J."/>
            <person name="Ramirez L."/>
            <person name="Alfaro M."/>
            <person name="Sun H."/>
            <person name="Tritt A."/>
            <person name="Yoshinaga Y."/>
            <person name="Zwiers L.-H."/>
            <person name="Turgeon B."/>
            <person name="Goodwin S."/>
            <person name="Spatafora J."/>
            <person name="Crous P."/>
            <person name="Grigoriev I."/>
        </authorList>
    </citation>
    <scope>NUCLEOTIDE SEQUENCE</scope>
    <source>
        <strain evidence="2">CBS 627.86</strain>
    </source>
</reference>
<keyword evidence="3" id="KW-1185">Reference proteome</keyword>